<dbReference type="PROSITE" id="PS50192">
    <property type="entry name" value="T_SNARE"/>
    <property type="match status" value="1"/>
</dbReference>
<evidence type="ECO:0000313" key="12">
    <source>
        <dbReference type="EMBL" id="CAI2369083.1"/>
    </source>
</evidence>
<dbReference type="GO" id="GO:0048278">
    <property type="term" value="P:vesicle docking"/>
    <property type="evidence" value="ECO:0007669"/>
    <property type="project" value="TreeGrafter"/>
</dbReference>
<accession>A0AAD1UGS4</accession>
<dbReference type="SUPFAM" id="SSF47661">
    <property type="entry name" value="t-snare proteins"/>
    <property type="match status" value="1"/>
</dbReference>
<keyword evidence="7" id="KW-0333">Golgi apparatus</keyword>
<keyword evidence="6 10" id="KW-1133">Transmembrane helix</keyword>
<evidence type="ECO:0000256" key="1">
    <source>
        <dbReference type="ARBA" id="ARBA00004409"/>
    </source>
</evidence>
<keyword evidence="5" id="KW-0653">Protein transport</keyword>
<evidence type="ECO:0000256" key="5">
    <source>
        <dbReference type="ARBA" id="ARBA00022927"/>
    </source>
</evidence>
<organism evidence="12 13">
    <name type="scientific">Euplotes crassus</name>
    <dbReference type="NCBI Taxonomy" id="5936"/>
    <lineage>
        <taxon>Eukaryota</taxon>
        <taxon>Sar</taxon>
        <taxon>Alveolata</taxon>
        <taxon>Ciliophora</taxon>
        <taxon>Intramacronucleata</taxon>
        <taxon>Spirotrichea</taxon>
        <taxon>Hypotrichia</taxon>
        <taxon>Euplotida</taxon>
        <taxon>Euplotidae</taxon>
        <taxon>Moneuplotes</taxon>
    </lineage>
</organism>
<comment type="similarity">
    <text evidence="2">Belongs to the syntaxin family.</text>
</comment>
<dbReference type="GO" id="GO:0006906">
    <property type="term" value="P:vesicle fusion"/>
    <property type="evidence" value="ECO:0007669"/>
    <property type="project" value="TreeGrafter"/>
</dbReference>
<evidence type="ECO:0000256" key="4">
    <source>
        <dbReference type="ARBA" id="ARBA00022692"/>
    </source>
</evidence>
<keyword evidence="9 10" id="KW-0472">Membrane</keyword>
<name>A0AAD1UGS4_EUPCR</name>
<dbReference type="Pfam" id="PF05739">
    <property type="entry name" value="SNARE"/>
    <property type="match status" value="1"/>
</dbReference>
<sequence>MPVKWRGVIRERTDKFRSLKFGKATSNSSKDSFENNRELRFKRLGDDKILNLADSDTTDLEQQFSSKHPNEREVSMSSGEHTLGEDEIGIDVRGREMVDELDISKNQPPLWVSRKDEIDDDLKKIEVKFEKLKILERKRVTEIFKTSEVDDVQALVMDITHNIKENEEKLKEIRNYKSRSVADEKIKANVEYVVAKKLQELANSLKQRQRNYVTKLQELNGGEDSKINLSDEYNEDELELDEIESYRAKHKDKEIQELTDSVRDLAVLFKELSTLVIEQGTIIDRIDYNVETALINTQKGKKYLKKAREHQKNNRARKILICLTLLIIIFVILLIIKKA</sequence>
<dbReference type="PANTHER" id="PTHR19957:SF83">
    <property type="entry name" value="SYNTAXIN-16"/>
    <property type="match status" value="1"/>
</dbReference>
<dbReference type="InterPro" id="IPR010989">
    <property type="entry name" value="SNARE"/>
</dbReference>
<keyword evidence="3" id="KW-0813">Transport</keyword>
<keyword evidence="4 10" id="KW-0812">Transmembrane</keyword>
<dbReference type="AlphaFoldDB" id="A0AAD1UGS4"/>
<dbReference type="Gene3D" id="1.20.5.110">
    <property type="match status" value="1"/>
</dbReference>
<comment type="subcellular location">
    <subcellularLocation>
        <location evidence="1">Golgi apparatus membrane</location>
        <topology evidence="1">Single-pass type IV membrane protein</topology>
    </subcellularLocation>
</comment>
<evidence type="ECO:0000256" key="2">
    <source>
        <dbReference type="ARBA" id="ARBA00009063"/>
    </source>
</evidence>
<dbReference type="EMBL" id="CAMPGE010010236">
    <property type="protein sequence ID" value="CAI2369083.1"/>
    <property type="molecule type" value="Genomic_DNA"/>
</dbReference>
<proteinExistence type="inferred from homology"/>
<evidence type="ECO:0000256" key="7">
    <source>
        <dbReference type="ARBA" id="ARBA00023034"/>
    </source>
</evidence>
<keyword evidence="13" id="KW-1185">Reference proteome</keyword>
<protein>
    <recommendedName>
        <fullName evidence="11">t-SNARE coiled-coil homology domain-containing protein</fullName>
    </recommendedName>
</protein>
<dbReference type="GO" id="GO:0006886">
    <property type="term" value="P:intracellular protein transport"/>
    <property type="evidence" value="ECO:0007669"/>
    <property type="project" value="TreeGrafter"/>
</dbReference>
<gene>
    <name evidence="12" type="ORF">ECRASSUSDP1_LOCUS10380</name>
</gene>
<evidence type="ECO:0000256" key="8">
    <source>
        <dbReference type="ARBA" id="ARBA00023054"/>
    </source>
</evidence>
<keyword evidence="8" id="KW-0175">Coiled coil</keyword>
<evidence type="ECO:0000256" key="9">
    <source>
        <dbReference type="ARBA" id="ARBA00023136"/>
    </source>
</evidence>
<dbReference type="PANTHER" id="PTHR19957">
    <property type="entry name" value="SYNTAXIN"/>
    <property type="match status" value="1"/>
</dbReference>
<dbReference type="GO" id="GO:0005484">
    <property type="term" value="F:SNAP receptor activity"/>
    <property type="evidence" value="ECO:0007669"/>
    <property type="project" value="TreeGrafter"/>
</dbReference>
<feature type="domain" description="T-SNARE coiled-coil homology" evidence="11">
    <location>
        <begin position="245"/>
        <end position="307"/>
    </location>
</feature>
<dbReference type="GO" id="GO:0031201">
    <property type="term" value="C:SNARE complex"/>
    <property type="evidence" value="ECO:0007669"/>
    <property type="project" value="TreeGrafter"/>
</dbReference>
<evidence type="ECO:0000259" key="11">
    <source>
        <dbReference type="PROSITE" id="PS50192"/>
    </source>
</evidence>
<evidence type="ECO:0000256" key="3">
    <source>
        <dbReference type="ARBA" id="ARBA00022448"/>
    </source>
</evidence>
<dbReference type="CDD" id="cd15845">
    <property type="entry name" value="SNARE_syntaxin16"/>
    <property type="match status" value="1"/>
</dbReference>
<dbReference type="InterPro" id="IPR000727">
    <property type="entry name" value="T_SNARE_dom"/>
</dbReference>
<feature type="transmembrane region" description="Helical" evidence="10">
    <location>
        <begin position="319"/>
        <end position="336"/>
    </location>
</feature>
<dbReference type="Proteomes" id="UP001295684">
    <property type="component" value="Unassembled WGS sequence"/>
</dbReference>
<evidence type="ECO:0000256" key="10">
    <source>
        <dbReference type="SAM" id="Phobius"/>
    </source>
</evidence>
<comment type="caution">
    <text evidence="12">The sequence shown here is derived from an EMBL/GenBank/DDBJ whole genome shotgun (WGS) entry which is preliminary data.</text>
</comment>
<dbReference type="InterPro" id="IPR045242">
    <property type="entry name" value="Syntaxin"/>
</dbReference>
<reference evidence="12" key="1">
    <citation type="submission" date="2023-07" db="EMBL/GenBank/DDBJ databases">
        <authorList>
            <consortium name="AG Swart"/>
            <person name="Singh M."/>
            <person name="Singh A."/>
            <person name="Seah K."/>
            <person name="Emmerich C."/>
        </authorList>
    </citation>
    <scope>NUCLEOTIDE SEQUENCE</scope>
    <source>
        <strain evidence="12">DP1</strain>
    </source>
</reference>
<dbReference type="GO" id="GO:0000149">
    <property type="term" value="F:SNARE binding"/>
    <property type="evidence" value="ECO:0007669"/>
    <property type="project" value="TreeGrafter"/>
</dbReference>
<evidence type="ECO:0000256" key="6">
    <source>
        <dbReference type="ARBA" id="ARBA00022989"/>
    </source>
</evidence>
<dbReference type="SMART" id="SM00397">
    <property type="entry name" value="t_SNARE"/>
    <property type="match status" value="1"/>
</dbReference>
<evidence type="ECO:0000313" key="13">
    <source>
        <dbReference type="Proteomes" id="UP001295684"/>
    </source>
</evidence>
<dbReference type="GO" id="GO:0000139">
    <property type="term" value="C:Golgi membrane"/>
    <property type="evidence" value="ECO:0007669"/>
    <property type="project" value="UniProtKB-SubCell"/>
</dbReference>